<proteinExistence type="predicted"/>
<organism evidence="2 3">
    <name type="scientific">Angustibacter aerolatus</name>
    <dbReference type="NCBI Taxonomy" id="1162965"/>
    <lineage>
        <taxon>Bacteria</taxon>
        <taxon>Bacillati</taxon>
        <taxon>Actinomycetota</taxon>
        <taxon>Actinomycetes</taxon>
        <taxon>Kineosporiales</taxon>
        <taxon>Kineosporiaceae</taxon>
    </lineage>
</organism>
<dbReference type="Proteomes" id="UP001157017">
    <property type="component" value="Unassembled WGS sequence"/>
</dbReference>
<name>A0ABQ6JF85_9ACTN</name>
<gene>
    <name evidence="2" type="ORF">GCM10025868_20850</name>
</gene>
<dbReference type="InterPro" id="IPR035919">
    <property type="entry name" value="EAL_sf"/>
</dbReference>
<evidence type="ECO:0000313" key="2">
    <source>
        <dbReference type="EMBL" id="GMA86835.1"/>
    </source>
</evidence>
<dbReference type="InterPro" id="IPR050706">
    <property type="entry name" value="Cyclic-di-GMP_PDE-like"/>
</dbReference>
<dbReference type="PANTHER" id="PTHR33121">
    <property type="entry name" value="CYCLIC DI-GMP PHOSPHODIESTERASE PDEF"/>
    <property type="match status" value="1"/>
</dbReference>
<dbReference type="PROSITE" id="PS50883">
    <property type="entry name" value="EAL"/>
    <property type="match status" value="1"/>
</dbReference>
<comment type="caution">
    <text evidence="2">The sequence shown here is derived from an EMBL/GenBank/DDBJ whole genome shotgun (WGS) entry which is preliminary data.</text>
</comment>
<accession>A0ABQ6JF85</accession>
<dbReference type="SMART" id="SM00052">
    <property type="entry name" value="EAL"/>
    <property type="match status" value="1"/>
</dbReference>
<dbReference type="PANTHER" id="PTHR33121:SF70">
    <property type="entry name" value="SIGNALING PROTEIN YKOW"/>
    <property type="match status" value="1"/>
</dbReference>
<dbReference type="Pfam" id="PF00563">
    <property type="entry name" value="EAL"/>
    <property type="match status" value="1"/>
</dbReference>
<reference evidence="3" key="1">
    <citation type="journal article" date="2019" name="Int. J. Syst. Evol. Microbiol.">
        <title>The Global Catalogue of Microorganisms (GCM) 10K type strain sequencing project: providing services to taxonomists for standard genome sequencing and annotation.</title>
        <authorList>
            <consortium name="The Broad Institute Genomics Platform"/>
            <consortium name="The Broad Institute Genome Sequencing Center for Infectious Disease"/>
            <person name="Wu L."/>
            <person name="Ma J."/>
        </authorList>
    </citation>
    <scope>NUCLEOTIDE SEQUENCE [LARGE SCALE GENOMIC DNA]</scope>
    <source>
        <strain evidence="3">NBRC 108730</strain>
    </source>
</reference>
<dbReference type="Gene3D" id="3.20.20.450">
    <property type="entry name" value="EAL domain"/>
    <property type="match status" value="1"/>
</dbReference>
<evidence type="ECO:0000259" key="1">
    <source>
        <dbReference type="PROSITE" id="PS50883"/>
    </source>
</evidence>
<dbReference type="SUPFAM" id="SSF141868">
    <property type="entry name" value="EAL domain-like"/>
    <property type="match status" value="1"/>
</dbReference>
<dbReference type="CDD" id="cd01948">
    <property type="entry name" value="EAL"/>
    <property type="match status" value="1"/>
</dbReference>
<dbReference type="InterPro" id="IPR001633">
    <property type="entry name" value="EAL_dom"/>
</dbReference>
<evidence type="ECO:0000313" key="3">
    <source>
        <dbReference type="Proteomes" id="UP001157017"/>
    </source>
</evidence>
<keyword evidence="3" id="KW-1185">Reference proteome</keyword>
<protein>
    <recommendedName>
        <fullName evidence="1">EAL domain-containing protein</fullName>
    </recommendedName>
</protein>
<dbReference type="EMBL" id="BSUZ01000001">
    <property type="protein sequence ID" value="GMA86835.1"/>
    <property type="molecule type" value="Genomic_DNA"/>
</dbReference>
<feature type="domain" description="EAL" evidence="1">
    <location>
        <begin position="1"/>
        <end position="109"/>
    </location>
</feature>
<sequence>MTRAGAYLAIDDFGVGFSSIGYLQHLPVSALKIDRAFTRDIDLVPRARALVDAILAIASALDLDVVAEGIERPEQAALLAAGHCPSGQGFLFARPRPLPEMLETLREQAADAAPREISARGA</sequence>